<name>A0A061S4U6_9CHLO</name>
<gene>
    <name evidence="1" type="ORF">TSPGSL018_16719</name>
</gene>
<sequence>FMLDHGVRSLERAGQHSSAGHDSKQAQHKEWLHYLRFRVELSKGNVVTATELLQEASGVPGSSSRMLVLYVQLCLCKQENFNCLSLGVTALQLLLQKLVEELQHNSQTSRLEETAVMVQQTLQKLVELAKNDGDKLKLFKQAADLMGTNEALSSTPTGHMEWMLITAYNRGIALAQQGKLNEAEQHIYAALNIQRAAKVLSVKEEEMKRALQIVKELAEEEETGSASYIPASLIQP</sequence>
<accession>A0A061S4U6</accession>
<protein>
    <submittedName>
        <fullName evidence="1">Uncharacterized protein</fullName>
    </submittedName>
</protein>
<dbReference type="EMBL" id="GBEZ01007665">
    <property type="protein sequence ID" value="JAC77811.1"/>
    <property type="molecule type" value="Transcribed_RNA"/>
</dbReference>
<proteinExistence type="predicted"/>
<feature type="non-terminal residue" evidence="1">
    <location>
        <position position="1"/>
    </location>
</feature>
<evidence type="ECO:0000313" key="1">
    <source>
        <dbReference type="EMBL" id="JAC77811.1"/>
    </source>
</evidence>
<dbReference type="AlphaFoldDB" id="A0A061S4U6"/>
<organism evidence="1">
    <name type="scientific">Tetraselmis sp. GSL018</name>
    <dbReference type="NCBI Taxonomy" id="582737"/>
    <lineage>
        <taxon>Eukaryota</taxon>
        <taxon>Viridiplantae</taxon>
        <taxon>Chlorophyta</taxon>
        <taxon>core chlorophytes</taxon>
        <taxon>Chlorodendrophyceae</taxon>
        <taxon>Chlorodendrales</taxon>
        <taxon>Chlorodendraceae</taxon>
        <taxon>Tetraselmis</taxon>
    </lineage>
</organism>
<reference evidence="1" key="1">
    <citation type="submission" date="2014-05" db="EMBL/GenBank/DDBJ databases">
        <title>The transcriptome of the halophilic microalga Tetraselmis sp. GSL018 isolated from the Great Salt Lake, Utah.</title>
        <authorList>
            <person name="Jinkerson R.E."/>
            <person name="D'Adamo S."/>
            <person name="Posewitz M.C."/>
        </authorList>
    </citation>
    <scope>NUCLEOTIDE SEQUENCE</scope>
    <source>
        <strain evidence="1">GSL018</strain>
    </source>
</reference>